<feature type="compositionally biased region" description="Low complexity" evidence="5">
    <location>
        <begin position="19"/>
        <end position="30"/>
    </location>
</feature>
<evidence type="ECO:0000256" key="4">
    <source>
        <dbReference type="ARBA" id="ARBA00023136"/>
    </source>
</evidence>
<proteinExistence type="predicted"/>
<organism evidence="6 7">
    <name type="scientific">Saitozyma podzolica</name>
    <dbReference type="NCBI Taxonomy" id="1890683"/>
    <lineage>
        <taxon>Eukaryota</taxon>
        <taxon>Fungi</taxon>
        <taxon>Dikarya</taxon>
        <taxon>Basidiomycota</taxon>
        <taxon>Agaricomycotina</taxon>
        <taxon>Tremellomycetes</taxon>
        <taxon>Tremellales</taxon>
        <taxon>Trimorphomycetaceae</taxon>
        <taxon>Saitozyma</taxon>
    </lineage>
</organism>
<comment type="subcellular location">
    <subcellularLocation>
        <location evidence="1">Membrane</location>
        <topology evidence="1">Multi-pass membrane protein</topology>
    </subcellularLocation>
</comment>
<feature type="region of interest" description="Disordered" evidence="5">
    <location>
        <begin position="1"/>
        <end position="60"/>
    </location>
</feature>
<keyword evidence="7" id="KW-1185">Reference proteome</keyword>
<dbReference type="EMBL" id="RSCD01000017">
    <property type="protein sequence ID" value="RSH87490.1"/>
    <property type="molecule type" value="Genomic_DNA"/>
</dbReference>
<gene>
    <name evidence="6" type="ORF">EHS25_003400</name>
</gene>
<dbReference type="Proteomes" id="UP000279259">
    <property type="component" value="Unassembled WGS sequence"/>
</dbReference>
<accession>A0A427Y8N6</accession>
<reference evidence="6 7" key="1">
    <citation type="submission" date="2018-11" db="EMBL/GenBank/DDBJ databases">
        <title>Genome sequence of Saitozyma podzolica DSM 27192.</title>
        <authorList>
            <person name="Aliyu H."/>
            <person name="Gorte O."/>
            <person name="Ochsenreither K."/>
        </authorList>
    </citation>
    <scope>NUCLEOTIDE SEQUENCE [LARGE SCALE GENOMIC DNA]</scope>
    <source>
        <strain evidence="6 7">DSM 27192</strain>
    </source>
</reference>
<evidence type="ECO:0000256" key="2">
    <source>
        <dbReference type="ARBA" id="ARBA00022692"/>
    </source>
</evidence>
<evidence type="ECO:0000313" key="7">
    <source>
        <dbReference type="Proteomes" id="UP000279259"/>
    </source>
</evidence>
<keyword evidence="3" id="KW-1133">Transmembrane helix</keyword>
<evidence type="ECO:0000256" key="3">
    <source>
        <dbReference type="ARBA" id="ARBA00022989"/>
    </source>
</evidence>
<dbReference type="InterPro" id="IPR059112">
    <property type="entry name" value="CysZ/EI24"/>
</dbReference>
<dbReference type="GO" id="GO:0016020">
    <property type="term" value="C:membrane"/>
    <property type="evidence" value="ECO:0007669"/>
    <property type="project" value="UniProtKB-SubCell"/>
</dbReference>
<evidence type="ECO:0000256" key="1">
    <source>
        <dbReference type="ARBA" id="ARBA00004141"/>
    </source>
</evidence>
<feature type="region of interest" description="Disordered" evidence="5">
    <location>
        <begin position="430"/>
        <end position="449"/>
    </location>
</feature>
<protein>
    <submittedName>
        <fullName evidence="6">Uncharacterized protein</fullName>
    </submittedName>
</protein>
<dbReference type="PANTHER" id="PTHR21389:SF0">
    <property type="entry name" value="ETOPOSIDE-INDUCED PROTEIN 2.4 HOMOLOG"/>
    <property type="match status" value="1"/>
</dbReference>
<dbReference type="Pfam" id="PF07264">
    <property type="entry name" value="EI24"/>
    <property type="match status" value="1"/>
</dbReference>
<dbReference type="PANTHER" id="PTHR21389">
    <property type="entry name" value="P53 INDUCED PROTEIN"/>
    <property type="match status" value="1"/>
</dbReference>
<comment type="caution">
    <text evidence="6">The sequence shown here is derived from an EMBL/GenBank/DDBJ whole genome shotgun (WGS) entry which is preliminary data.</text>
</comment>
<dbReference type="GO" id="GO:0005783">
    <property type="term" value="C:endoplasmic reticulum"/>
    <property type="evidence" value="ECO:0007669"/>
    <property type="project" value="TreeGrafter"/>
</dbReference>
<dbReference type="GO" id="GO:0016236">
    <property type="term" value="P:macroautophagy"/>
    <property type="evidence" value="ECO:0007669"/>
    <property type="project" value="TreeGrafter"/>
</dbReference>
<keyword evidence="2" id="KW-0812">Transmembrane</keyword>
<sequence length="538" mass="57158">MLHRRPTTGGLPSGPPPASSASYGQPSSGPTVNKAYTPLRRQSNTLYPTPGSGPRARYSISSPSNSFVGATPTGSGVAAAPTSLDLGAGGFGGFGGANGNGYPNRGGDSFEGYSDKSDLPQRYLRLLRDGMDRFRRGAEDALRLDRSWNLVWGDAELRNLVLKSTRIVRYAGQANGDAFQTDQLPCAVTPLSLLAHLLPAVPHVAEPASIASDAGSDPRDWAVVQPPPKLAGAHCVLLDQCESAPASVDGINRDYTSGALSASWGPDISRRAQVLLHPAYRHQPTGSSTPTSSRSRTGSAENIIARVFAALTRIVLIADFTLMSRLIALIPLLGRPTATAYMCLINAYYCFEWTFTSKGWPLEHRITYLQERAAYMLGFADPCLPGLQSAGLPITLLSSFAPQLINTAVFAVIYPFFVVQALLSRPPTPRDSLLPSTPSPHASLPGSPTGGNELHLSNPFFGNGGGVSNVSGSSLGSSLGLGSRINPLNLTARVPVFFFARYVLEGLAWLETAVMRDRGGPGFAKRTLGKERPGKRLM</sequence>
<dbReference type="AlphaFoldDB" id="A0A427Y8N6"/>
<evidence type="ECO:0000256" key="5">
    <source>
        <dbReference type="SAM" id="MobiDB-lite"/>
    </source>
</evidence>
<keyword evidence="4" id="KW-0472">Membrane</keyword>
<dbReference type="OrthoDB" id="266518at2759"/>
<name>A0A427Y8N6_9TREE</name>
<evidence type="ECO:0000313" key="6">
    <source>
        <dbReference type="EMBL" id="RSH87490.1"/>
    </source>
</evidence>